<dbReference type="SUPFAM" id="SSF144083">
    <property type="entry name" value="Magnesium transport protein CorA, transmembrane region"/>
    <property type="match status" value="1"/>
</dbReference>
<accession>A0A8H7B969</accession>
<gene>
    <name evidence="6" type="ORF">GT037_004111</name>
</gene>
<keyword evidence="7" id="KW-1185">Reference proteome</keyword>
<evidence type="ECO:0000256" key="3">
    <source>
        <dbReference type="ARBA" id="ARBA00022989"/>
    </source>
</evidence>
<dbReference type="AlphaFoldDB" id="A0A8H7B969"/>
<protein>
    <submittedName>
        <fullName evidence="6">Uncharacterized protein</fullName>
    </submittedName>
</protein>
<comment type="caution">
    <text evidence="6">The sequence shown here is derived from an EMBL/GenBank/DDBJ whole genome shotgun (WGS) entry which is preliminary data.</text>
</comment>
<keyword evidence="2 5" id="KW-0812">Transmembrane</keyword>
<dbReference type="Proteomes" id="UP000596902">
    <property type="component" value="Unassembled WGS sequence"/>
</dbReference>
<organism evidence="6 7">
    <name type="scientific">Alternaria burnsii</name>
    <dbReference type="NCBI Taxonomy" id="1187904"/>
    <lineage>
        <taxon>Eukaryota</taxon>
        <taxon>Fungi</taxon>
        <taxon>Dikarya</taxon>
        <taxon>Ascomycota</taxon>
        <taxon>Pezizomycotina</taxon>
        <taxon>Dothideomycetes</taxon>
        <taxon>Pleosporomycetidae</taxon>
        <taxon>Pleosporales</taxon>
        <taxon>Pleosporineae</taxon>
        <taxon>Pleosporaceae</taxon>
        <taxon>Alternaria</taxon>
        <taxon>Alternaria sect. Alternaria</taxon>
    </lineage>
</organism>
<feature type="transmembrane region" description="Helical" evidence="5">
    <location>
        <begin position="946"/>
        <end position="966"/>
    </location>
</feature>
<evidence type="ECO:0000313" key="7">
    <source>
        <dbReference type="Proteomes" id="UP000596902"/>
    </source>
</evidence>
<feature type="transmembrane region" description="Helical" evidence="5">
    <location>
        <begin position="917"/>
        <end position="939"/>
    </location>
</feature>
<sequence length="996" mass="113006">MSAPASLTMNQASSTSASLRTDLARTLGFPHHPHDATAEPYLRYLTNRCIGGYTMETYIELLIMVVKYFDGAPADTSEKKSIQGLLDVISSSPTYAQRNREDVEDTVLYIIGTLTLLLSSFIHLPMAGGLRKVTASYNLRTHGSACGTQCYGEDVSGLVVGSGLLPVPIHYLPPDHTIRKYGSFQTAATPSVFPRPSSASSATRQVDIGASTSIYTDDDLQRRVSLGFLHDLDSLESLTINATRLNAYTLNVFGAVDIAWTHNISRHLSLSKRDGRYTLEIFSLPCALNATSVRQSGVSTELAQEIRETYSLLFNAFHKIPRHVKLARKVGIGSFCWCRFCSMRRHQNRAIMSYKTFSKHRTLGATRAQRTHDTEYDPLLVELMSSEPSDWTPDMFPHLWARIVILEEHLEEAKPWSVWVLFRDRRDTLQFWTFFFATIVVDNMQLSPGATSYRQNILDYAKRSYTRTLFFGYHYRFLRELFRADETHLTKQYPDLEAYYLAHISVYGPSTDGSKGCRRHSFKYSQLVDMVAFPPANKGQGQVLFLNGHLPGSWVCELGAKYNIAPEFFRQHIHLWRSTDGPVLHAITRTPLSTSNKGLLLRLNTQGYSTKKSLLLNPFSSFILQARRRLLPDDAEWMPRRLPAAPGGSYIRRHAYLSNLQFVIEQDISITVERNGDGWTAILWTDVGSRDLSESREYHRFIDDMTANTATGHRDIRLLPVHILGMESAVRHPWPLPLFEPENPQTMDGSLVQTASHLPSELHVMLDDHVIAGQDPLYALAPVLLFAAASENQLLSALQRWYDIIASTTWDRKYSTEHLEQLILHKHLLDDHANRHEDVLRFIKSPVLARWASALTQDQHAVAQESKDAVKADFEFLLSRYRQLSLHYQDAITILVSATSLAESQKQITLATQVTKLTILATIFLPLSYCTSIFGMNFVELDQLSIWIWVVVTVSVGLSTLIVYQWNERQGLGVFWTMVMTRVWKMRLRRSTSTTV</sequence>
<keyword evidence="3 5" id="KW-1133">Transmembrane helix</keyword>
<keyword evidence="4 5" id="KW-0472">Membrane</keyword>
<dbReference type="Gene3D" id="1.20.58.340">
    <property type="entry name" value="Magnesium transport protein CorA, transmembrane region"/>
    <property type="match status" value="1"/>
</dbReference>
<reference evidence="6" key="1">
    <citation type="submission" date="2020-01" db="EMBL/GenBank/DDBJ databases">
        <authorList>
            <person name="Feng Z.H.Z."/>
        </authorList>
    </citation>
    <scope>NUCLEOTIDE SEQUENCE</scope>
    <source>
        <strain evidence="6">CBS107.38</strain>
    </source>
</reference>
<reference evidence="6" key="2">
    <citation type="submission" date="2020-08" db="EMBL/GenBank/DDBJ databases">
        <title>Draft Genome Sequence of Cumin Blight Pathogen Alternaria burnsii.</title>
        <authorList>
            <person name="Feng Z."/>
        </authorList>
    </citation>
    <scope>NUCLEOTIDE SEQUENCE</scope>
    <source>
        <strain evidence="6">CBS107.38</strain>
    </source>
</reference>
<evidence type="ECO:0000256" key="5">
    <source>
        <dbReference type="SAM" id="Phobius"/>
    </source>
</evidence>
<dbReference type="RefSeq" id="XP_038788865.1">
    <property type="nucleotide sequence ID" value="XM_038929158.1"/>
</dbReference>
<feature type="transmembrane region" description="Helical" evidence="5">
    <location>
        <begin position="107"/>
        <end position="126"/>
    </location>
</feature>
<dbReference type="GeneID" id="62202336"/>
<dbReference type="InterPro" id="IPR045863">
    <property type="entry name" value="CorA_TM1_TM2"/>
</dbReference>
<evidence type="ECO:0000256" key="4">
    <source>
        <dbReference type="ARBA" id="ARBA00023136"/>
    </source>
</evidence>
<dbReference type="InterPro" id="IPR002523">
    <property type="entry name" value="MgTranspt_CorA/ZnTranspt_ZntB"/>
</dbReference>
<comment type="subcellular location">
    <subcellularLocation>
        <location evidence="1">Membrane</location>
        <topology evidence="1">Multi-pass membrane protein</topology>
    </subcellularLocation>
</comment>
<dbReference type="GO" id="GO:0046873">
    <property type="term" value="F:metal ion transmembrane transporter activity"/>
    <property type="evidence" value="ECO:0007669"/>
    <property type="project" value="InterPro"/>
</dbReference>
<dbReference type="EMBL" id="JAAABM010000004">
    <property type="protein sequence ID" value="KAF7678730.1"/>
    <property type="molecule type" value="Genomic_DNA"/>
</dbReference>
<evidence type="ECO:0000313" key="6">
    <source>
        <dbReference type="EMBL" id="KAF7678730.1"/>
    </source>
</evidence>
<proteinExistence type="predicted"/>
<name>A0A8H7B969_9PLEO</name>
<evidence type="ECO:0000256" key="1">
    <source>
        <dbReference type="ARBA" id="ARBA00004141"/>
    </source>
</evidence>
<dbReference type="Pfam" id="PF01544">
    <property type="entry name" value="CorA"/>
    <property type="match status" value="1"/>
</dbReference>
<evidence type="ECO:0000256" key="2">
    <source>
        <dbReference type="ARBA" id="ARBA00022692"/>
    </source>
</evidence>
<dbReference type="GO" id="GO:0016020">
    <property type="term" value="C:membrane"/>
    <property type="evidence" value="ECO:0007669"/>
    <property type="project" value="UniProtKB-SubCell"/>
</dbReference>